<dbReference type="PANTHER" id="PTHR11835:SF34">
    <property type="entry name" value="ISOCITRATE DEHYDROGENASE [NAD] SUBUNIT ALPHA, MITOCHONDRIAL"/>
    <property type="match status" value="1"/>
</dbReference>
<evidence type="ECO:0000259" key="9">
    <source>
        <dbReference type="SMART" id="SM01329"/>
    </source>
</evidence>
<evidence type="ECO:0000256" key="6">
    <source>
        <dbReference type="ARBA" id="ARBA00022946"/>
    </source>
</evidence>
<keyword evidence="4" id="KW-0479">Metal-binding</keyword>
<sequence>MLVLLLCIKKKKEKKEKKEIVSAMQRRSGKTSQQDWACWPVMWAGLARPLWAWLPKAWRLGSPGPSGSHTDQTFPRLTDPVRSTLPFLSFLTLPAFVSLRLYEAPILNETFSSRSLMASQIVRRVLRSRTIEQIATPLIANGNSFGRVFVSTPYRCISTDASPNHPIRATLFPGDGIGPEIANSVKQVFNTAEVPIEWEEHYVGDKVDPRTESFLTWESLESVRRNGVGLKGPMATPIGKGHRSLNLTLRKELGLYANVRPCYSLEGYKTRYDDVNLVTIRENTEGEYSGLEHQVVRGVVESLKVITRQASLRVAEYAFYYAKAHGRQRVSAIHKANIMRKTDGLFLKCCREVAEKYPEINYEEVIIDNCCMMLVKNPALFDVLVMPNLYGDIISDLCAGLVGGLGLTPSCNIGEGGIALAEAVHGSAPDIAGKNLANPTALLLSGVMMLRHLKLHDKADQIHNAIIKTIAEGRYRTADLGGSSTTSEFTKAICDHL</sequence>
<evidence type="ECO:0000313" key="11">
    <source>
        <dbReference type="Proteomes" id="UP001419268"/>
    </source>
</evidence>
<keyword evidence="7" id="KW-0560">Oxidoreductase</keyword>
<feature type="domain" description="Isopropylmalate dehydrogenase-like" evidence="9">
    <location>
        <begin position="168"/>
        <end position="493"/>
    </location>
</feature>
<dbReference type="SUPFAM" id="SSF53659">
    <property type="entry name" value="Isocitrate/Isopropylmalate dehydrogenase-like"/>
    <property type="match status" value="1"/>
</dbReference>
<accession>A0AAP0IDQ3</accession>
<dbReference type="GO" id="GO:0006099">
    <property type="term" value="P:tricarboxylic acid cycle"/>
    <property type="evidence" value="ECO:0007669"/>
    <property type="project" value="InterPro"/>
</dbReference>
<comment type="similarity">
    <text evidence="3">Belongs to the isocitrate and isopropylmalate dehydrogenases family.</text>
</comment>
<comment type="cofactor">
    <cofactor evidence="2">
        <name>Mg(2+)</name>
        <dbReference type="ChEBI" id="CHEBI:18420"/>
    </cofactor>
</comment>
<dbReference type="GO" id="GO:0051287">
    <property type="term" value="F:NAD binding"/>
    <property type="evidence" value="ECO:0007669"/>
    <property type="project" value="InterPro"/>
</dbReference>
<keyword evidence="8" id="KW-0520">NAD</keyword>
<name>A0AAP0IDQ3_9MAGN</name>
<comment type="caution">
    <text evidence="10">The sequence shown here is derived from an EMBL/GenBank/DDBJ whole genome shotgun (WGS) entry which is preliminary data.</text>
</comment>
<reference evidence="10 11" key="1">
    <citation type="submission" date="2024-01" db="EMBL/GenBank/DDBJ databases">
        <title>Genome assemblies of Stephania.</title>
        <authorList>
            <person name="Yang L."/>
        </authorList>
    </citation>
    <scope>NUCLEOTIDE SEQUENCE [LARGE SCALE GENOMIC DNA]</scope>
    <source>
        <strain evidence="10">JXDWG</strain>
        <tissue evidence="10">Leaf</tissue>
    </source>
</reference>
<keyword evidence="6" id="KW-0809">Transit peptide</keyword>
<dbReference type="GO" id="GO:0005739">
    <property type="term" value="C:mitochondrion"/>
    <property type="evidence" value="ECO:0007669"/>
    <property type="project" value="TreeGrafter"/>
</dbReference>
<gene>
    <name evidence="10" type="ORF">Scep_020440</name>
</gene>
<dbReference type="GO" id="GO:0004449">
    <property type="term" value="F:isocitrate dehydrogenase (NAD+) activity"/>
    <property type="evidence" value="ECO:0007669"/>
    <property type="project" value="TreeGrafter"/>
</dbReference>
<evidence type="ECO:0000256" key="8">
    <source>
        <dbReference type="ARBA" id="ARBA00023027"/>
    </source>
</evidence>
<evidence type="ECO:0000256" key="3">
    <source>
        <dbReference type="ARBA" id="ARBA00007769"/>
    </source>
</evidence>
<keyword evidence="11" id="KW-1185">Reference proteome</keyword>
<dbReference type="InterPro" id="IPR024084">
    <property type="entry name" value="IsoPropMal-DH-like_dom"/>
</dbReference>
<dbReference type="InterPro" id="IPR019818">
    <property type="entry name" value="IsoCit/isopropylmalate_DH_CS"/>
</dbReference>
<dbReference type="Pfam" id="PF00180">
    <property type="entry name" value="Iso_dh"/>
    <property type="match status" value="1"/>
</dbReference>
<evidence type="ECO:0000256" key="2">
    <source>
        <dbReference type="ARBA" id="ARBA00001946"/>
    </source>
</evidence>
<protein>
    <recommendedName>
        <fullName evidence="9">Isopropylmalate dehydrogenase-like domain-containing protein</fullName>
    </recommendedName>
</protein>
<dbReference type="InterPro" id="IPR004434">
    <property type="entry name" value="Isocitrate_DH_NAD"/>
</dbReference>
<evidence type="ECO:0000256" key="4">
    <source>
        <dbReference type="ARBA" id="ARBA00022723"/>
    </source>
</evidence>
<evidence type="ECO:0000256" key="1">
    <source>
        <dbReference type="ARBA" id="ARBA00001936"/>
    </source>
</evidence>
<comment type="cofactor">
    <cofactor evidence="1">
        <name>Mn(2+)</name>
        <dbReference type="ChEBI" id="CHEBI:29035"/>
    </cofactor>
</comment>
<evidence type="ECO:0000256" key="5">
    <source>
        <dbReference type="ARBA" id="ARBA00022842"/>
    </source>
</evidence>
<proteinExistence type="inferred from homology"/>
<dbReference type="Gene3D" id="3.40.718.10">
    <property type="entry name" value="Isopropylmalate Dehydrogenase"/>
    <property type="match status" value="1"/>
</dbReference>
<evidence type="ECO:0000256" key="7">
    <source>
        <dbReference type="ARBA" id="ARBA00023002"/>
    </source>
</evidence>
<dbReference type="FunFam" id="3.40.718.10:FF:000003">
    <property type="entry name" value="Isocitrate dehydrogenase [NAD] subunit, mitochondrial"/>
    <property type="match status" value="1"/>
</dbReference>
<dbReference type="AlphaFoldDB" id="A0AAP0IDQ3"/>
<dbReference type="Proteomes" id="UP001419268">
    <property type="component" value="Unassembled WGS sequence"/>
</dbReference>
<organism evidence="10 11">
    <name type="scientific">Stephania cephalantha</name>
    <dbReference type="NCBI Taxonomy" id="152367"/>
    <lineage>
        <taxon>Eukaryota</taxon>
        <taxon>Viridiplantae</taxon>
        <taxon>Streptophyta</taxon>
        <taxon>Embryophyta</taxon>
        <taxon>Tracheophyta</taxon>
        <taxon>Spermatophyta</taxon>
        <taxon>Magnoliopsida</taxon>
        <taxon>Ranunculales</taxon>
        <taxon>Menispermaceae</taxon>
        <taxon>Menispermoideae</taxon>
        <taxon>Cissampelideae</taxon>
        <taxon>Stephania</taxon>
    </lineage>
</organism>
<dbReference type="PROSITE" id="PS00470">
    <property type="entry name" value="IDH_IMDH"/>
    <property type="match status" value="1"/>
</dbReference>
<dbReference type="NCBIfam" id="TIGR00175">
    <property type="entry name" value="mito_nad_idh"/>
    <property type="match status" value="1"/>
</dbReference>
<dbReference type="GO" id="GO:0000287">
    <property type="term" value="F:magnesium ion binding"/>
    <property type="evidence" value="ECO:0007669"/>
    <property type="project" value="InterPro"/>
</dbReference>
<dbReference type="EMBL" id="JBBNAG010000008">
    <property type="protein sequence ID" value="KAK9112921.1"/>
    <property type="molecule type" value="Genomic_DNA"/>
</dbReference>
<evidence type="ECO:0000313" key="10">
    <source>
        <dbReference type="EMBL" id="KAK9112921.1"/>
    </source>
</evidence>
<keyword evidence="5" id="KW-0460">Magnesium</keyword>
<dbReference type="SMART" id="SM01329">
    <property type="entry name" value="Iso_dh"/>
    <property type="match status" value="1"/>
</dbReference>
<dbReference type="PANTHER" id="PTHR11835">
    <property type="entry name" value="DECARBOXYLATING DEHYDROGENASES-ISOCITRATE, ISOPROPYLMALATE, TARTRATE"/>
    <property type="match status" value="1"/>
</dbReference>
<dbReference type="GO" id="GO:0006102">
    <property type="term" value="P:isocitrate metabolic process"/>
    <property type="evidence" value="ECO:0007669"/>
    <property type="project" value="UniProtKB-ARBA"/>
</dbReference>